<gene>
    <name evidence="2" type="ORF">PROAA_2930001</name>
</gene>
<dbReference type="Proteomes" id="UP000199600">
    <property type="component" value="Unassembled WGS sequence"/>
</dbReference>
<dbReference type="RefSeq" id="WP_186411403.1">
    <property type="nucleotide sequence ID" value="NZ_FLQY01000216.1"/>
</dbReference>
<organism evidence="2 3">
    <name type="scientific">Candidatus Propionivibrio aalborgensis</name>
    <dbReference type="NCBI Taxonomy" id="1860101"/>
    <lineage>
        <taxon>Bacteria</taxon>
        <taxon>Pseudomonadati</taxon>
        <taxon>Pseudomonadota</taxon>
        <taxon>Betaproteobacteria</taxon>
        <taxon>Rhodocyclales</taxon>
        <taxon>Rhodocyclaceae</taxon>
        <taxon>Propionivibrio</taxon>
    </lineage>
</organism>
<evidence type="ECO:0000313" key="2">
    <source>
        <dbReference type="EMBL" id="SBT08888.1"/>
    </source>
</evidence>
<dbReference type="Pfam" id="PF07238">
    <property type="entry name" value="PilZ"/>
    <property type="match status" value="1"/>
</dbReference>
<evidence type="ECO:0000313" key="3">
    <source>
        <dbReference type="Proteomes" id="UP000199600"/>
    </source>
</evidence>
<dbReference type="EMBL" id="FLQY01000216">
    <property type="protein sequence ID" value="SBT08888.1"/>
    <property type="molecule type" value="Genomic_DNA"/>
</dbReference>
<accession>A0A1A8XXV7</accession>
<dbReference type="Gene3D" id="2.40.10.220">
    <property type="entry name" value="predicted glycosyltransferase like domains"/>
    <property type="match status" value="1"/>
</dbReference>
<protein>
    <recommendedName>
        <fullName evidence="1">PilZ domain-containing protein</fullName>
    </recommendedName>
</protein>
<reference evidence="2 3" key="1">
    <citation type="submission" date="2016-06" db="EMBL/GenBank/DDBJ databases">
        <authorList>
            <person name="Kjaerup R.B."/>
            <person name="Dalgaard T.S."/>
            <person name="Juul-Madsen H.R."/>
        </authorList>
    </citation>
    <scope>NUCLEOTIDE SEQUENCE [LARGE SCALE GENOMIC DNA]</scope>
    <source>
        <strain evidence="2">2</strain>
    </source>
</reference>
<dbReference type="GO" id="GO:0035438">
    <property type="term" value="F:cyclic-di-GMP binding"/>
    <property type="evidence" value="ECO:0007669"/>
    <property type="project" value="InterPro"/>
</dbReference>
<proteinExistence type="predicted"/>
<name>A0A1A8XXV7_9RHOO</name>
<sequence length="186" mass="20038">MKEQRRHQRIRFNVLPQVRIGQYGVVGTGELENISLGGLMLRTELLLKVGQALGCEFVIFDSPLIDMTAVVASKIGDRYGVRFQAGPISEALIQNAIDTALTTGQASVLSINDLQGRKVMRIAGGLNGGLRNDFMHSLTKMGVDEMDLSGVTEIDSAGLDLCRIAVEQHRVGIVSPSSCVRALMAA</sequence>
<dbReference type="SUPFAM" id="SSF141371">
    <property type="entry name" value="PilZ domain-like"/>
    <property type="match status" value="1"/>
</dbReference>
<feature type="domain" description="PilZ" evidence="1">
    <location>
        <begin position="3"/>
        <end position="89"/>
    </location>
</feature>
<keyword evidence="3" id="KW-1185">Reference proteome</keyword>
<dbReference type="AlphaFoldDB" id="A0A1A8XXV7"/>
<evidence type="ECO:0000259" key="1">
    <source>
        <dbReference type="Pfam" id="PF07238"/>
    </source>
</evidence>
<dbReference type="InterPro" id="IPR009875">
    <property type="entry name" value="PilZ_domain"/>
</dbReference>